<evidence type="ECO:0000259" key="1">
    <source>
        <dbReference type="Pfam" id="PF23352"/>
    </source>
</evidence>
<comment type="caution">
    <text evidence="3">The sequence shown here is derived from an EMBL/GenBank/DDBJ whole genome shotgun (WGS) entry which is preliminary data.</text>
</comment>
<name>A0A834Y6L5_APHGI</name>
<reference evidence="3 4" key="1">
    <citation type="submission" date="2020-08" db="EMBL/GenBank/DDBJ databases">
        <title>Aphidius gifuensis genome sequencing and assembly.</title>
        <authorList>
            <person name="Du Z."/>
        </authorList>
    </citation>
    <scope>NUCLEOTIDE SEQUENCE [LARGE SCALE GENOMIC DNA]</scope>
    <source>
        <strain evidence="3">YNYX2018</strain>
        <tissue evidence="3">Adults</tissue>
    </source>
</reference>
<protein>
    <submittedName>
        <fullName evidence="3">Uncharacterized protein</fullName>
    </submittedName>
</protein>
<dbReference type="EMBL" id="JACMRX010000001">
    <property type="protein sequence ID" value="KAF7998078.1"/>
    <property type="molecule type" value="Genomic_DNA"/>
</dbReference>
<sequence length="420" mass="48117">MSVVNDNNDPDSHLIIFDLSKNEKKLNDEFKILQRKLKQKWKFIENYDVLSQESLANGEVLILAEPKNKFTELEMNSIRGFLNGGGNVFVMLGEGGENKLNTNINFLLEEFGIMVNNDSVVRMNYNQTLHPKECTISQGLSNKSRFVKNRKEFTNLNFIYPYGATLNVVQPSSVALSSGTLAIPTNRPICAYYLSQNSTGKLVVLGSSKILTDSYIDKEQNDTLRDMIFEFFRSKEQITKDYHLDDVDYSEYNFVPDITQQADNPKVCTQDLDNIDIPREYTKLFKHHFYSINMSMIPRCIKAYQDLGVKHEPLTLITPHFETPLPPTQPSVFPPSFQELPPPALELFDLDEAFSSDFQKLSHLTNKYLATKDSSNTSELDYYIREFGEIIRINTTGIPTAKEVLNFIFQKLSTYKSVHT</sequence>
<dbReference type="GO" id="GO:0005814">
    <property type="term" value="C:centriole"/>
    <property type="evidence" value="ECO:0007669"/>
    <property type="project" value="TreeGrafter"/>
</dbReference>
<dbReference type="InterPro" id="IPR055460">
    <property type="entry name" value="IFT52_central"/>
</dbReference>
<dbReference type="PANTHER" id="PTHR12969">
    <property type="entry name" value="NGD5/OSM-6/IFT52"/>
    <property type="match status" value="1"/>
</dbReference>
<dbReference type="InterPro" id="IPR055458">
    <property type="entry name" value="IFT52_GIFT"/>
</dbReference>
<dbReference type="PANTHER" id="PTHR12969:SF7">
    <property type="entry name" value="INTRAFLAGELLAR TRANSPORT PROTEIN 52 HOMOLOG"/>
    <property type="match status" value="1"/>
</dbReference>
<dbReference type="GO" id="GO:0060271">
    <property type="term" value="P:cilium assembly"/>
    <property type="evidence" value="ECO:0007669"/>
    <property type="project" value="TreeGrafter"/>
</dbReference>
<dbReference type="GO" id="GO:0005929">
    <property type="term" value="C:cilium"/>
    <property type="evidence" value="ECO:0007669"/>
    <property type="project" value="TreeGrafter"/>
</dbReference>
<dbReference type="InterPro" id="IPR039975">
    <property type="entry name" value="IFT52"/>
</dbReference>
<evidence type="ECO:0000313" key="4">
    <source>
        <dbReference type="Proteomes" id="UP000639338"/>
    </source>
</evidence>
<evidence type="ECO:0000259" key="2">
    <source>
        <dbReference type="Pfam" id="PF23355"/>
    </source>
</evidence>
<keyword evidence="4" id="KW-1185">Reference proteome</keyword>
<dbReference type="Gene3D" id="6.10.250.2800">
    <property type="match status" value="1"/>
</dbReference>
<feature type="domain" description="IFT52 GIFT" evidence="2">
    <location>
        <begin position="15"/>
        <end position="238"/>
    </location>
</feature>
<dbReference type="Proteomes" id="UP000639338">
    <property type="component" value="Unassembled WGS sequence"/>
</dbReference>
<proteinExistence type="predicted"/>
<dbReference type="Pfam" id="PF23355">
    <property type="entry name" value="IFT52_GIFT"/>
    <property type="match status" value="1"/>
</dbReference>
<dbReference type="AlphaFoldDB" id="A0A834Y6L5"/>
<dbReference type="GO" id="GO:0042073">
    <property type="term" value="P:intraciliary transport"/>
    <property type="evidence" value="ECO:0007669"/>
    <property type="project" value="TreeGrafter"/>
</dbReference>
<dbReference type="CDD" id="cd23683">
    <property type="entry name" value="IFT52_CTD"/>
    <property type="match status" value="1"/>
</dbReference>
<dbReference type="GO" id="GO:0030992">
    <property type="term" value="C:intraciliary transport particle B"/>
    <property type="evidence" value="ECO:0007669"/>
    <property type="project" value="TreeGrafter"/>
</dbReference>
<dbReference type="OrthoDB" id="10259368at2759"/>
<organism evidence="3 4">
    <name type="scientific">Aphidius gifuensis</name>
    <name type="common">Parasitoid wasp</name>
    <dbReference type="NCBI Taxonomy" id="684658"/>
    <lineage>
        <taxon>Eukaryota</taxon>
        <taxon>Metazoa</taxon>
        <taxon>Ecdysozoa</taxon>
        <taxon>Arthropoda</taxon>
        <taxon>Hexapoda</taxon>
        <taxon>Insecta</taxon>
        <taxon>Pterygota</taxon>
        <taxon>Neoptera</taxon>
        <taxon>Endopterygota</taxon>
        <taxon>Hymenoptera</taxon>
        <taxon>Apocrita</taxon>
        <taxon>Ichneumonoidea</taxon>
        <taxon>Braconidae</taxon>
        <taxon>Aphidiinae</taxon>
        <taxon>Aphidius</taxon>
    </lineage>
</organism>
<accession>A0A834Y6L5</accession>
<evidence type="ECO:0000313" key="3">
    <source>
        <dbReference type="EMBL" id="KAF7998078.1"/>
    </source>
</evidence>
<gene>
    <name evidence="3" type="ORF">HCN44_009476</name>
</gene>
<dbReference type="Pfam" id="PF23352">
    <property type="entry name" value="IFT52_central"/>
    <property type="match status" value="1"/>
</dbReference>
<feature type="domain" description="IFT52 central" evidence="1">
    <location>
        <begin position="262"/>
        <end position="343"/>
    </location>
</feature>